<feature type="binding site" evidence="9">
    <location>
        <position position="377"/>
    </location>
    <ligand>
        <name>Zn(2+)</name>
        <dbReference type="ChEBI" id="CHEBI:29105"/>
        <label>2</label>
    </ligand>
</feature>
<feature type="binding site" evidence="9">
    <location>
        <position position="368"/>
    </location>
    <ligand>
        <name>Mg(2+)</name>
        <dbReference type="ChEBI" id="CHEBI:18420"/>
    </ligand>
</feature>
<proteinExistence type="inferred from homology"/>
<dbReference type="SMART" id="SM00098">
    <property type="entry name" value="alkPPc"/>
    <property type="match status" value="1"/>
</dbReference>
<organism evidence="14 15">
    <name type="scientific">Allomyces macrogynus (strain ATCC 38327)</name>
    <name type="common">Allomyces javanicus var. macrogynus</name>
    <dbReference type="NCBI Taxonomy" id="578462"/>
    <lineage>
        <taxon>Eukaryota</taxon>
        <taxon>Fungi</taxon>
        <taxon>Fungi incertae sedis</taxon>
        <taxon>Blastocladiomycota</taxon>
        <taxon>Blastocladiomycetes</taxon>
        <taxon>Blastocladiales</taxon>
        <taxon>Blastocladiaceae</taxon>
        <taxon>Allomyces</taxon>
    </lineage>
</organism>
<dbReference type="GO" id="GO:0000329">
    <property type="term" value="C:fungal-type vacuole membrane"/>
    <property type="evidence" value="ECO:0007669"/>
    <property type="project" value="TreeGrafter"/>
</dbReference>
<evidence type="ECO:0000256" key="7">
    <source>
        <dbReference type="ARBA" id="ARBA00022842"/>
    </source>
</evidence>
<reference evidence="15" key="2">
    <citation type="submission" date="2009-11" db="EMBL/GenBank/DDBJ databases">
        <title>The Genome Sequence of Allomyces macrogynus strain ATCC 38327.</title>
        <authorList>
            <consortium name="The Broad Institute Genome Sequencing Platform"/>
            <person name="Russ C."/>
            <person name="Cuomo C."/>
            <person name="Shea T."/>
            <person name="Young S.K."/>
            <person name="Zeng Q."/>
            <person name="Koehrsen M."/>
            <person name="Haas B."/>
            <person name="Borodovsky M."/>
            <person name="Guigo R."/>
            <person name="Alvarado L."/>
            <person name="Berlin A."/>
            <person name="Borenstein D."/>
            <person name="Chen Z."/>
            <person name="Engels R."/>
            <person name="Freedman E."/>
            <person name="Gellesch M."/>
            <person name="Goldberg J."/>
            <person name="Griggs A."/>
            <person name="Gujja S."/>
            <person name="Heiman D."/>
            <person name="Hepburn T."/>
            <person name="Howarth C."/>
            <person name="Jen D."/>
            <person name="Larson L."/>
            <person name="Lewis B."/>
            <person name="Mehta T."/>
            <person name="Park D."/>
            <person name="Pearson M."/>
            <person name="Roberts A."/>
            <person name="Saif S."/>
            <person name="Shenoy N."/>
            <person name="Sisk P."/>
            <person name="Stolte C."/>
            <person name="Sykes S."/>
            <person name="Walk T."/>
            <person name="White J."/>
            <person name="Yandava C."/>
            <person name="Burger G."/>
            <person name="Gray M.W."/>
            <person name="Holland P.W.H."/>
            <person name="King N."/>
            <person name="Lang F.B.F."/>
            <person name="Roger A.J."/>
            <person name="Ruiz-Trillo I."/>
            <person name="Lander E."/>
            <person name="Nusbaum C."/>
        </authorList>
    </citation>
    <scope>NUCLEOTIDE SEQUENCE [LARGE SCALE GENOMIC DNA]</scope>
    <source>
        <strain evidence="15">ATCC 38327</strain>
    </source>
</reference>
<dbReference type="VEuPathDB" id="FungiDB:AMAG_04763"/>
<dbReference type="Gene3D" id="1.10.60.40">
    <property type="match status" value="1"/>
</dbReference>
<evidence type="ECO:0000256" key="1">
    <source>
        <dbReference type="ARBA" id="ARBA00005984"/>
    </source>
</evidence>
<comment type="similarity">
    <text evidence="1 10">Belongs to the alkaline phosphatase family.</text>
</comment>
<evidence type="ECO:0000256" key="13">
    <source>
        <dbReference type="SAM" id="SignalP"/>
    </source>
</evidence>
<evidence type="ECO:0000256" key="10">
    <source>
        <dbReference type="RuleBase" id="RU003946"/>
    </source>
</evidence>
<feature type="binding site" evidence="9">
    <location>
        <position position="119"/>
    </location>
    <ligand>
        <name>Mg(2+)</name>
        <dbReference type="ChEBI" id="CHEBI:18420"/>
    </ligand>
</feature>
<feature type="region of interest" description="Disordered" evidence="12">
    <location>
        <begin position="30"/>
        <end position="104"/>
    </location>
</feature>
<feature type="binding site" evidence="9">
    <location>
        <position position="119"/>
    </location>
    <ligand>
        <name>Zn(2+)</name>
        <dbReference type="ChEBI" id="CHEBI:29105"/>
        <label>2</label>
    </ligand>
</feature>
<comment type="cofactor">
    <cofactor evidence="9">
        <name>Zn(2+)</name>
        <dbReference type="ChEBI" id="CHEBI:29105"/>
    </cofactor>
    <text evidence="9">Binds 2 Zn(2+) ions.</text>
</comment>
<dbReference type="STRING" id="578462.A0A0L0S5V2"/>
<dbReference type="InterPro" id="IPR017850">
    <property type="entry name" value="Alkaline_phosphatase_core_sf"/>
</dbReference>
<keyword evidence="5 11" id="KW-0378">Hydrolase</keyword>
<dbReference type="CDD" id="cd16012">
    <property type="entry name" value="ALP"/>
    <property type="match status" value="1"/>
</dbReference>
<feature type="binding site" evidence="9">
    <location>
        <position position="415"/>
    </location>
    <ligand>
        <name>Zn(2+)</name>
        <dbReference type="ChEBI" id="CHEBI:29105"/>
        <label>2</label>
    </ligand>
</feature>
<keyword evidence="15" id="KW-1185">Reference proteome</keyword>
<sequence length="598" mass="64333">MARRNRNRSSTKVLLLLALVAAVTAQTYGSYEQPGDNTNPGNGGTNPGTPSNPGNGGTTPGNCPTCPPGGKPGQVCEDPLTEHHPGSKQLGTWPEYKGANQKTRDGCRPKKNFIFMVSDGFGTASETIAREFYQYKQLGTNEAALADVDSILPLDTLLVGAVRTKSSDSWITDSASAATAYSCGIKTFNAGIGVDPKNRPCATVLEAAKAAGYTTALVATSRITHATPAGWSAHVVERDWEDIIAAQQIGDNVLGRSVDLMFGGGRKFFIPKSKSGSGRNDERDLFVEAKEKYGWKSIVQSRADFLKLTGTKADLPAMGIFASSHMAYTIDRNATAEPSLAEMTHTALSTLADATSDCDSPGFFIMIEGSRIDHAGHTNDVAAHVHDILAYQEAVSIVKSFTKNNPGTVALSVSDHETGGVTVASQPDLTKDSGSFYKWNPWILDGVKASIESFDTTVAKYNGTDFKGFITKLLADKQGINDLTDAEIQLLAKAVNDQQKKTYPGTDQVDWALSTLIAKRALVGFTTHGHTGMDVNLYAINAPGLRGNMDNTQLAHYSAEYLGVTDVQKKLNERVARQKVTLRKRGEFVNEEVKHHKH</sequence>
<evidence type="ECO:0000256" key="9">
    <source>
        <dbReference type="PIRSR" id="PIRSR601952-2"/>
    </source>
</evidence>
<dbReference type="Gene3D" id="3.40.720.10">
    <property type="entry name" value="Alkaline Phosphatase, subunit A"/>
    <property type="match status" value="1"/>
</dbReference>
<keyword evidence="3" id="KW-0597">Phosphoprotein</keyword>
<dbReference type="GO" id="GO:0046872">
    <property type="term" value="F:metal ion binding"/>
    <property type="evidence" value="ECO:0007669"/>
    <property type="project" value="UniProtKB-KW"/>
</dbReference>
<dbReference type="PRINTS" id="PR00113">
    <property type="entry name" value="ALKPHPHTASE"/>
</dbReference>
<dbReference type="EC" id="3.1.3.1" evidence="2 11"/>
<dbReference type="PROSITE" id="PS00123">
    <property type="entry name" value="ALKALINE_PHOSPHATASE"/>
    <property type="match status" value="1"/>
</dbReference>
<evidence type="ECO:0000256" key="6">
    <source>
        <dbReference type="ARBA" id="ARBA00022833"/>
    </source>
</evidence>
<feature type="chain" id="PRO_5005547797" description="Alkaline phosphatase" evidence="13">
    <location>
        <begin position="26"/>
        <end position="598"/>
    </location>
</feature>
<evidence type="ECO:0000313" key="14">
    <source>
        <dbReference type="EMBL" id="KNE57923.1"/>
    </source>
</evidence>
<evidence type="ECO:0000256" key="8">
    <source>
        <dbReference type="PIRSR" id="PIRSR601952-1"/>
    </source>
</evidence>
<feature type="binding site" evidence="9">
    <location>
        <position position="530"/>
    </location>
    <ligand>
        <name>Zn(2+)</name>
        <dbReference type="ChEBI" id="CHEBI:29105"/>
        <label>2</label>
    </ligand>
</feature>
<accession>A0A0L0S5V2</accession>
<name>A0A0L0S5V2_ALLM3</name>
<feature type="binding site" evidence="9">
    <location>
        <position position="225"/>
    </location>
    <ligand>
        <name>Mg(2+)</name>
        <dbReference type="ChEBI" id="CHEBI:18420"/>
    </ligand>
</feature>
<dbReference type="EMBL" id="GG745332">
    <property type="protein sequence ID" value="KNE57923.1"/>
    <property type="molecule type" value="Genomic_DNA"/>
</dbReference>
<keyword evidence="4 9" id="KW-0479">Metal-binding</keyword>
<dbReference type="PANTHER" id="PTHR11596:SF5">
    <property type="entry name" value="ALKALINE PHOSPHATASE"/>
    <property type="match status" value="1"/>
</dbReference>
<dbReference type="InterPro" id="IPR001952">
    <property type="entry name" value="Alkaline_phosphatase"/>
</dbReference>
<dbReference type="Pfam" id="PF00245">
    <property type="entry name" value="Alk_phosphatase"/>
    <property type="match status" value="1"/>
</dbReference>
<evidence type="ECO:0000256" key="12">
    <source>
        <dbReference type="SAM" id="MobiDB-lite"/>
    </source>
</evidence>
<keyword evidence="13" id="KW-0732">Signal</keyword>
<feature type="binding site" evidence="9">
    <location>
        <position position="373"/>
    </location>
    <ligand>
        <name>Zn(2+)</name>
        <dbReference type="ChEBI" id="CHEBI:29105"/>
        <label>2</label>
    </ligand>
</feature>
<dbReference type="OrthoDB" id="7392499at2759"/>
<feature type="binding site" evidence="9">
    <location>
        <position position="416"/>
    </location>
    <ligand>
        <name>Zn(2+)</name>
        <dbReference type="ChEBI" id="CHEBI:29105"/>
        <label>2</label>
    </ligand>
</feature>
<dbReference type="SUPFAM" id="SSF53649">
    <property type="entry name" value="Alkaline phosphatase-like"/>
    <property type="match status" value="1"/>
</dbReference>
<reference evidence="14 15" key="1">
    <citation type="submission" date="2009-11" db="EMBL/GenBank/DDBJ databases">
        <title>Annotation of Allomyces macrogynus ATCC 38327.</title>
        <authorList>
            <consortium name="The Broad Institute Genome Sequencing Platform"/>
            <person name="Russ C."/>
            <person name="Cuomo C."/>
            <person name="Burger G."/>
            <person name="Gray M.W."/>
            <person name="Holland P.W.H."/>
            <person name="King N."/>
            <person name="Lang F.B.F."/>
            <person name="Roger A.J."/>
            <person name="Ruiz-Trillo I."/>
            <person name="Young S.K."/>
            <person name="Zeng Q."/>
            <person name="Gargeya S."/>
            <person name="Fitzgerald M."/>
            <person name="Haas B."/>
            <person name="Abouelleil A."/>
            <person name="Alvarado L."/>
            <person name="Arachchi H.M."/>
            <person name="Berlin A."/>
            <person name="Chapman S.B."/>
            <person name="Gearin G."/>
            <person name="Goldberg J."/>
            <person name="Griggs A."/>
            <person name="Gujja S."/>
            <person name="Hansen M."/>
            <person name="Heiman D."/>
            <person name="Howarth C."/>
            <person name="Larimer J."/>
            <person name="Lui A."/>
            <person name="MacDonald P.J.P."/>
            <person name="McCowen C."/>
            <person name="Montmayeur A."/>
            <person name="Murphy C."/>
            <person name="Neiman D."/>
            <person name="Pearson M."/>
            <person name="Priest M."/>
            <person name="Roberts A."/>
            <person name="Saif S."/>
            <person name="Shea T."/>
            <person name="Sisk P."/>
            <person name="Stolte C."/>
            <person name="Sykes S."/>
            <person name="Wortman J."/>
            <person name="Nusbaum C."/>
            <person name="Birren B."/>
        </authorList>
    </citation>
    <scope>NUCLEOTIDE SEQUENCE [LARGE SCALE GENOMIC DNA]</scope>
    <source>
        <strain evidence="14 15">ATCC 38327</strain>
    </source>
</reference>
<evidence type="ECO:0000256" key="2">
    <source>
        <dbReference type="ARBA" id="ARBA00012647"/>
    </source>
</evidence>
<dbReference type="InterPro" id="IPR018299">
    <property type="entry name" value="Alkaline_phosphatase_AS"/>
</dbReference>
<comment type="catalytic activity">
    <reaction evidence="11">
        <text>a phosphate monoester + H2O = an alcohol + phosphate</text>
        <dbReference type="Rhea" id="RHEA:15017"/>
        <dbReference type="ChEBI" id="CHEBI:15377"/>
        <dbReference type="ChEBI" id="CHEBI:30879"/>
        <dbReference type="ChEBI" id="CHEBI:43474"/>
        <dbReference type="ChEBI" id="CHEBI:67140"/>
        <dbReference type="EC" id="3.1.3.1"/>
    </reaction>
</comment>
<keyword evidence="7 9" id="KW-0460">Magnesium</keyword>
<feature type="binding site" evidence="9">
    <location>
        <position position="227"/>
    </location>
    <ligand>
        <name>Mg(2+)</name>
        <dbReference type="ChEBI" id="CHEBI:18420"/>
    </ligand>
</feature>
<evidence type="ECO:0000256" key="4">
    <source>
        <dbReference type="ARBA" id="ARBA00022723"/>
    </source>
</evidence>
<evidence type="ECO:0000256" key="11">
    <source>
        <dbReference type="RuleBase" id="RU003947"/>
    </source>
</evidence>
<dbReference type="Proteomes" id="UP000054350">
    <property type="component" value="Unassembled WGS sequence"/>
</dbReference>
<evidence type="ECO:0000256" key="5">
    <source>
        <dbReference type="ARBA" id="ARBA00022801"/>
    </source>
</evidence>
<comment type="cofactor">
    <cofactor evidence="9">
        <name>Mg(2+)</name>
        <dbReference type="ChEBI" id="CHEBI:18420"/>
    </cofactor>
    <text evidence="9">Binds 1 Mg(2+) ion.</text>
</comment>
<dbReference type="AlphaFoldDB" id="A0A0L0S5V2"/>
<feature type="signal peptide" evidence="13">
    <location>
        <begin position="1"/>
        <end position="25"/>
    </location>
</feature>
<evidence type="ECO:0000256" key="3">
    <source>
        <dbReference type="ARBA" id="ARBA00022553"/>
    </source>
</evidence>
<gene>
    <name evidence="14" type="ORF">AMAG_04763</name>
</gene>
<protein>
    <recommendedName>
        <fullName evidence="2 11">Alkaline phosphatase</fullName>
        <ecNumber evidence="2 11">3.1.3.1</ecNumber>
    </recommendedName>
</protein>
<feature type="active site" description="Phosphoserine intermediate" evidence="8">
    <location>
        <position position="174"/>
    </location>
</feature>
<dbReference type="eggNOG" id="KOG4126">
    <property type="taxonomic scope" value="Eukaryota"/>
</dbReference>
<dbReference type="PANTHER" id="PTHR11596">
    <property type="entry name" value="ALKALINE PHOSPHATASE"/>
    <property type="match status" value="1"/>
</dbReference>
<dbReference type="GO" id="GO:0004035">
    <property type="term" value="F:alkaline phosphatase activity"/>
    <property type="evidence" value="ECO:0007669"/>
    <property type="project" value="UniProtKB-EC"/>
</dbReference>
<evidence type="ECO:0000313" key="15">
    <source>
        <dbReference type="Proteomes" id="UP000054350"/>
    </source>
</evidence>
<keyword evidence="6 9" id="KW-0862">Zinc</keyword>
<dbReference type="OMA" id="QIDLCAH"/>